<organism evidence="2 3">
    <name type="scientific">Candidatus Roizmanbacteria bacterium RIFCSPHIGHO2_12_FULL_44_10</name>
    <dbReference type="NCBI Taxonomy" id="1802054"/>
    <lineage>
        <taxon>Bacteria</taxon>
        <taxon>Candidatus Roizmaniibacteriota</taxon>
    </lineage>
</organism>
<dbReference type="Proteomes" id="UP000179024">
    <property type="component" value="Unassembled WGS sequence"/>
</dbReference>
<name>A0A1F7I6C2_9BACT</name>
<gene>
    <name evidence="2" type="ORF">A3F34_02040</name>
</gene>
<dbReference type="EMBL" id="MGAE01000038">
    <property type="protein sequence ID" value="OGK38909.1"/>
    <property type="molecule type" value="Genomic_DNA"/>
</dbReference>
<evidence type="ECO:0000313" key="3">
    <source>
        <dbReference type="Proteomes" id="UP000179024"/>
    </source>
</evidence>
<protein>
    <submittedName>
        <fullName evidence="2">Uncharacterized protein</fullName>
    </submittedName>
</protein>
<dbReference type="AlphaFoldDB" id="A0A1F7I6C2"/>
<evidence type="ECO:0000313" key="2">
    <source>
        <dbReference type="EMBL" id="OGK38909.1"/>
    </source>
</evidence>
<sequence>MSTLRKEYLIIFSAMLLSSFLFIPRFIDRVADTALGLLLTSPSWSLILPIASYLFFDKVGLLYLAIIVGSSFIAKKKAKIPYIHSFLILLFSVLISFVFALAIH</sequence>
<keyword evidence="1" id="KW-0472">Membrane</keyword>
<feature type="transmembrane region" description="Helical" evidence="1">
    <location>
        <begin position="47"/>
        <end position="74"/>
    </location>
</feature>
<feature type="transmembrane region" description="Helical" evidence="1">
    <location>
        <begin position="86"/>
        <end position="103"/>
    </location>
</feature>
<feature type="transmembrane region" description="Helical" evidence="1">
    <location>
        <begin position="7"/>
        <end position="27"/>
    </location>
</feature>
<comment type="caution">
    <text evidence="2">The sequence shown here is derived from an EMBL/GenBank/DDBJ whole genome shotgun (WGS) entry which is preliminary data.</text>
</comment>
<keyword evidence="1" id="KW-1133">Transmembrane helix</keyword>
<proteinExistence type="predicted"/>
<evidence type="ECO:0000256" key="1">
    <source>
        <dbReference type="SAM" id="Phobius"/>
    </source>
</evidence>
<reference evidence="2 3" key="1">
    <citation type="journal article" date="2016" name="Nat. Commun.">
        <title>Thousands of microbial genomes shed light on interconnected biogeochemical processes in an aquifer system.</title>
        <authorList>
            <person name="Anantharaman K."/>
            <person name="Brown C.T."/>
            <person name="Hug L.A."/>
            <person name="Sharon I."/>
            <person name="Castelle C.J."/>
            <person name="Probst A.J."/>
            <person name="Thomas B.C."/>
            <person name="Singh A."/>
            <person name="Wilkins M.J."/>
            <person name="Karaoz U."/>
            <person name="Brodie E.L."/>
            <person name="Williams K.H."/>
            <person name="Hubbard S.S."/>
            <person name="Banfield J.F."/>
        </authorList>
    </citation>
    <scope>NUCLEOTIDE SEQUENCE [LARGE SCALE GENOMIC DNA]</scope>
</reference>
<keyword evidence="1" id="KW-0812">Transmembrane</keyword>
<accession>A0A1F7I6C2</accession>